<comment type="caution">
    <text evidence="3">The sequence shown here is derived from an EMBL/GenBank/DDBJ whole genome shotgun (WGS) entry which is preliminary data.</text>
</comment>
<dbReference type="InterPro" id="IPR027417">
    <property type="entry name" value="P-loop_NTPase"/>
</dbReference>
<dbReference type="InterPro" id="IPR041682">
    <property type="entry name" value="AAA_14"/>
</dbReference>
<dbReference type="AlphaFoldDB" id="A0A2H0LP05"/>
<name>A0A2H0LP05_9BACT</name>
<gene>
    <name evidence="3" type="ORF">COV74_06145</name>
</gene>
<dbReference type="PANTHER" id="PTHR43566:SF2">
    <property type="entry name" value="DUF4143 DOMAIN-CONTAINING PROTEIN"/>
    <property type="match status" value="1"/>
</dbReference>
<dbReference type="PANTHER" id="PTHR43566">
    <property type="entry name" value="CONSERVED PROTEIN"/>
    <property type="match status" value="1"/>
</dbReference>
<evidence type="ECO:0000313" key="4">
    <source>
        <dbReference type="Proteomes" id="UP000230859"/>
    </source>
</evidence>
<accession>A0A2H0LP05</accession>
<organism evidence="3 4">
    <name type="scientific">Candidatus Abzuiibacterium crystallinum</name>
    <dbReference type="NCBI Taxonomy" id="1974748"/>
    <lineage>
        <taxon>Bacteria</taxon>
        <taxon>Pseudomonadati</taxon>
        <taxon>Candidatus Omnitrophota</taxon>
        <taxon>Candidatus Abzuiibacterium</taxon>
    </lineage>
</organism>
<dbReference type="InterPro" id="IPR025420">
    <property type="entry name" value="DUF4143"/>
</dbReference>
<protein>
    <recommendedName>
        <fullName evidence="5">ATPase</fullName>
    </recommendedName>
</protein>
<dbReference type="Pfam" id="PF13173">
    <property type="entry name" value="AAA_14"/>
    <property type="match status" value="1"/>
</dbReference>
<evidence type="ECO:0000313" key="3">
    <source>
        <dbReference type="EMBL" id="PIQ86086.1"/>
    </source>
</evidence>
<feature type="domain" description="AAA" evidence="1">
    <location>
        <begin position="21"/>
        <end position="138"/>
    </location>
</feature>
<dbReference type="Proteomes" id="UP000230859">
    <property type="component" value="Unassembled WGS sequence"/>
</dbReference>
<sequence>MTQKTKMNIPRLIDLTKPLENKSCFLFGPRQTGKSWLIRHTLSQFRAYNLLNRETYLTLSRSPQRIRQECNQNDKIVIIDEIQKLPELLDEVHFLIEERGIHFLLTGSSARKLKRGGANLLGGRARIKHLHTFSFFELKEQFELVKALNHGLLPPIYFSDMPDEDLAAYVGAYLKEEIAAEGLTRNIPAFSRFLEVAALCNGQLINYANISNDAQVARTTIQEYFEILKDTLVAYEVPGWKKTKKRKPIGTSKLYLFDTGVTRFLQNRAQFRQGSPEFGEAFESFIFHELKTYADYHQAGEVCYWRSQSGFEVDFILGSQTAIEVKASRTIGSADLRGLKALKEEGKLKQFLLVSLEETERKVDGIQILPWQQFLEELWKGKFA</sequence>
<reference evidence="3 4" key="1">
    <citation type="submission" date="2017-09" db="EMBL/GenBank/DDBJ databases">
        <title>Depth-based differentiation of microbial function through sediment-hosted aquifers and enrichment of novel symbionts in the deep terrestrial subsurface.</title>
        <authorList>
            <person name="Probst A.J."/>
            <person name="Ladd B."/>
            <person name="Jarett J.K."/>
            <person name="Geller-Mcgrath D.E."/>
            <person name="Sieber C.M."/>
            <person name="Emerson J.B."/>
            <person name="Anantharaman K."/>
            <person name="Thomas B.C."/>
            <person name="Malmstrom R."/>
            <person name="Stieglmeier M."/>
            <person name="Klingl A."/>
            <person name="Woyke T."/>
            <person name="Ryan C.M."/>
            <person name="Banfield J.F."/>
        </authorList>
    </citation>
    <scope>NUCLEOTIDE SEQUENCE [LARGE SCALE GENOMIC DNA]</scope>
    <source>
        <strain evidence="3">CG11_big_fil_rev_8_21_14_0_20_45_26</strain>
    </source>
</reference>
<feature type="domain" description="DUF4143" evidence="2">
    <location>
        <begin position="176"/>
        <end position="328"/>
    </location>
</feature>
<evidence type="ECO:0000259" key="2">
    <source>
        <dbReference type="Pfam" id="PF13635"/>
    </source>
</evidence>
<dbReference type="Pfam" id="PF13635">
    <property type="entry name" value="DUF4143"/>
    <property type="match status" value="1"/>
</dbReference>
<dbReference type="EMBL" id="PCVY01000051">
    <property type="protein sequence ID" value="PIQ86086.1"/>
    <property type="molecule type" value="Genomic_DNA"/>
</dbReference>
<proteinExistence type="predicted"/>
<dbReference type="SUPFAM" id="SSF52540">
    <property type="entry name" value="P-loop containing nucleoside triphosphate hydrolases"/>
    <property type="match status" value="1"/>
</dbReference>
<evidence type="ECO:0000259" key="1">
    <source>
        <dbReference type="Pfam" id="PF13173"/>
    </source>
</evidence>
<evidence type="ECO:0008006" key="5">
    <source>
        <dbReference type="Google" id="ProtNLM"/>
    </source>
</evidence>